<dbReference type="Pfam" id="PF11799">
    <property type="entry name" value="IMS_C"/>
    <property type="match status" value="1"/>
</dbReference>
<keyword evidence="4" id="KW-0227">DNA damage</keyword>
<evidence type="ECO:0000256" key="2">
    <source>
        <dbReference type="ARBA" id="ARBA00022679"/>
    </source>
</evidence>
<dbReference type="InterPro" id="IPR001126">
    <property type="entry name" value="UmuC"/>
</dbReference>
<dbReference type="GO" id="GO:0003887">
    <property type="term" value="F:DNA-directed DNA polymerase activity"/>
    <property type="evidence" value="ECO:0007669"/>
    <property type="project" value="UniProtKB-KW"/>
</dbReference>
<evidence type="ECO:0000256" key="6">
    <source>
        <dbReference type="ARBA" id="ARBA00023242"/>
    </source>
</evidence>
<reference evidence="10" key="2">
    <citation type="submission" date="2021-04" db="EMBL/GenBank/DDBJ databases">
        <authorList>
            <person name="Podell S."/>
        </authorList>
    </citation>
    <scope>NUCLEOTIDE SEQUENCE</scope>
    <source>
        <strain evidence="10">Hildebrandi</strain>
    </source>
</reference>
<dbReference type="Proteomes" id="UP000693970">
    <property type="component" value="Unassembled WGS sequence"/>
</dbReference>
<dbReference type="GO" id="GO:0009314">
    <property type="term" value="P:response to radiation"/>
    <property type="evidence" value="ECO:0007669"/>
    <property type="project" value="TreeGrafter"/>
</dbReference>
<reference evidence="10" key="1">
    <citation type="journal article" date="2021" name="Sci. Rep.">
        <title>Diploid genomic architecture of Nitzschia inconspicua, an elite biomass production diatom.</title>
        <authorList>
            <person name="Oliver A."/>
            <person name="Podell S."/>
            <person name="Pinowska A."/>
            <person name="Traller J.C."/>
            <person name="Smith S.R."/>
            <person name="McClure R."/>
            <person name="Beliaev A."/>
            <person name="Bohutskyi P."/>
            <person name="Hill E.A."/>
            <person name="Rabines A."/>
            <person name="Zheng H."/>
            <person name="Allen L.Z."/>
            <person name="Kuo A."/>
            <person name="Grigoriev I.V."/>
            <person name="Allen A.E."/>
            <person name="Hazlebeck D."/>
            <person name="Allen E.E."/>
        </authorList>
    </citation>
    <scope>NUCLEOTIDE SEQUENCE</scope>
    <source>
        <strain evidence="10">Hildebrandi</strain>
    </source>
</reference>
<name>A0A9K3Q4I6_9STRA</name>
<dbReference type="PIRSF" id="PIRSF036603">
    <property type="entry name" value="DPol_eta"/>
    <property type="match status" value="1"/>
</dbReference>
<comment type="subcellular location">
    <subcellularLocation>
        <location evidence="1">Nucleus</location>
    </subcellularLocation>
</comment>
<dbReference type="Pfam" id="PF21704">
    <property type="entry name" value="POLH-Rev1_HhH"/>
    <property type="match status" value="1"/>
</dbReference>
<keyword evidence="5" id="KW-0234">DNA repair</keyword>
<feature type="compositionally biased region" description="Basic and acidic residues" evidence="8">
    <location>
        <begin position="124"/>
        <end position="133"/>
    </location>
</feature>
<feature type="region of interest" description="Disordered" evidence="8">
    <location>
        <begin position="631"/>
        <end position="657"/>
    </location>
</feature>
<dbReference type="PANTHER" id="PTHR45873">
    <property type="entry name" value="DNA POLYMERASE ETA"/>
    <property type="match status" value="1"/>
</dbReference>
<evidence type="ECO:0000259" key="9">
    <source>
        <dbReference type="PROSITE" id="PS50173"/>
    </source>
</evidence>
<evidence type="ECO:0000256" key="8">
    <source>
        <dbReference type="SAM" id="MobiDB-lite"/>
    </source>
</evidence>
<gene>
    <name evidence="10" type="ORF">IV203_019458</name>
</gene>
<dbReference type="GO" id="GO:0042276">
    <property type="term" value="P:error-prone translesion synthesis"/>
    <property type="evidence" value="ECO:0007669"/>
    <property type="project" value="TreeGrafter"/>
</dbReference>
<evidence type="ECO:0000256" key="3">
    <source>
        <dbReference type="ARBA" id="ARBA00022723"/>
    </source>
</evidence>
<keyword evidence="11" id="KW-1185">Reference proteome</keyword>
<dbReference type="AlphaFoldDB" id="A0A9K3Q4I6"/>
<feature type="compositionally biased region" description="Acidic residues" evidence="8">
    <location>
        <begin position="114"/>
        <end position="123"/>
    </location>
</feature>
<keyword evidence="2" id="KW-0808">Transferase</keyword>
<feature type="region of interest" description="Disordered" evidence="8">
    <location>
        <begin position="110"/>
        <end position="133"/>
    </location>
</feature>
<sequence>MPSPLTTHRRRRPLERPSPPHHRIVLLFDLDAFYAQTERVRLGLELDASVALLQWNSVLAVTYPAREYGIKRGDSWEAVASKSKHKCIAIHLPILPMRENDSRIVNNDDSKVAEDEEEQDENDSEGKDISFETSNTDREAFDKEFRLSKEEREQIFKNENGVQRYHHQGKASLERYRLASRVIFTNVLDSLKRRVGKGFILEKASIDEFYLDITEYCYGDVEGKCDNDDDVDVRKTKLVGGNGKEWGETELDMNDADDLEVALWRACQLSACIRNDIWKNLGLTMSAGISTNKMMSKLTASFGKPNGQAVLHPKNFGKLMSETKVRKVRNFGGKLGKRVLDVLHTNSASEQSLEDFSSNATMGDLAQVPLTVLQQAFSSETAQFVFQACQGIDNEMVKETSGALVKSITAFKSFTANKNHDEVLAWLKLLAKEIAERVAQDAARNHRYPKTCTLNYTYYTTADGRRPQDRMSARTQRQSRSYRLVFPADRMSIVAQSESLVEQAMTKLAPILKEHPLRGVGLAASNFESRGQPPEGNASIESFFSVETAINMTQGDFRHKSNNNSSALPNNKRQRINSAPFEAQVPHTNESKEVPWNFPDTTPTVIDTDLELAKKLQASYDRENYVFSKLNSRGEGMPRRERKRRQSKSTRFSRSDSGKSLFTLGPFRQSFLQLILV</sequence>
<dbReference type="GO" id="GO:0005634">
    <property type="term" value="C:nucleus"/>
    <property type="evidence" value="ECO:0007669"/>
    <property type="project" value="UniProtKB-SubCell"/>
</dbReference>
<dbReference type="InterPro" id="IPR052230">
    <property type="entry name" value="DNA_polymerase_eta"/>
</dbReference>
<dbReference type="GO" id="GO:0006281">
    <property type="term" value="P:DNA repair"/>
    <property type="evidence" value="ECO:0007669"/>
    <property type="project" value="UniProtKB-KW"/>
</dbReference>
<dbReference type="GO" id="GO:0003684">
    <property type="term" value="F:damaged DNA binding"/>
    <property type="evidence" value="ECO:0007669"/>
    <property type="project" value="InterPro"/>
</dbReference>
<keyword evidence="10" id="KW-0548">Nucleotidyltransferase</keyword>
<dbReference type="InterPro" id="IPR017961">
    <property type="entry name" value="DNA_pol_Y-fam_little_finger"/>
</dbReference>
<comment type="caution">
    <text evidence="10">The sequence shown here is derived from an EMBL/GenBank/DDBJ whole genome shotgun (WGS) entry which is preliminary data.</text>
</comment>
<protein>
    <recommendedName>
        <fullName evidence="7">DNA polymerase eta</fullName>
    </recommendedName>
</protein>
<dbReference type="EMBL" id="JAGRRH010000004">
    <property type="protein sequence ID" value="KAG7370888.1"/>
    <property type="molecule type" value="Genomic_DNA"/>
</dbReference>
<dbReference type="PANTHER" id="PTHR45873:SF1">
    <property type="entry name" value="DNA POLYMERASE ETA"/>
    <property type="match status" value="1"/>
</dbReference>
<evidence type="ECO:0000256" key="4">
    <source>
        <dbReference type="ARBA" id="ARBA00022763"/>
    </source>
</evidence>
<keyword evidence="6" id="KW-0539">Nucleus</keyword>
<keyword evidence="10" id="KW-0239">DNA-directed DNA polymerase</keyword>
<dbReference type="GO" id="GO:0046872">
    <property type="term" value="F:metal ion binding"/>
    <property type="evidence" value="ECO:0007669"/>
    <property type="project" value="UniProtKB-KW"/>
</dbReference>
<dbReference type="PROSITE" id="PS50173">
    <property type="entry name" value="UMUC"/>
    <property type="match status" value="1"/>
</dbReference>
<evidence type="ECO:0000313" key="11">
    <source>
        <dbReference type="Proteomes" id="UP000693970"/>
    </source>
</evidence>
<evidence type="ECO:0000313" key="10">
    <source>
        <dbReference type="EMBL" id="KAG7370888.1"/>
    </source>
</evidence>
<accession>A0A9K3Q4I6</accession>
<evidence type="ECO:0000256" key="5">
    <source>
        <dbReference type="ARBA" id="ARBA00023204"/>
    </source>
</evidence>
<dbReference type="Pfam" id="PF00817">
    <property type="entry name" value="IMS"/>
    <property type="match status" value="1"/>
</dbReference>
<dbReference type="OrthoDB" id="447129at2759"/>
<feature type="domain" description="UmuC" evidence="9">
    <location>
        <begin position="25"/>
        <end position="332"/>
    </location>
</feature>
<evidence type="ECO:0000256" key="1">
    <source>
        <dbReference type="ARBA" id="ARBA00004123"/>
    </source>
</evidence>
<dbReference type="FunFam" id="1.10.150.20:FF:000014">
    <property type="entry name" value="Polymerase (DNA directed), eta"/>
    <property type="match status" value="1"/>
</dbReference>
<proteinExistence type="predicted"/>
<evidence type="ECO:0000256" key="7">
    <source>
        <dbReference type="ARBA" id="ARBA00044975"/>
    </source>
</evidence>
<keyword evidence="3" id="KW-0479">Metal-binding</keyword>
<dbReference type="GO" id="GO:0035861">
    <property type="term" value="C:site of double-strand break"/>
    <property type="evidence" value="ECO:0007669"/>
    <property type="project" value="TreeGrafter"/>
</dbReference>
<dbReference type="GO" id="GO:0005657">
    <property type="term" value="C:replication fork"/>
    <property type="evidence" value="ECO:0007669"/>
    <property type="project" value="TreeGrafter"/>
</dbReference>
<organism evidence="10 11">
    <name type="scientific">Nitzschia inconspicua</name>
    <dbReference type="NCBI Taxonomy" id="303405"/>
    <lineage>
        <taxon>Eukaryota</taxon>
        <taxon>Sar</taxon>
        <taxon>Stramenopiles</taxon>
        <taxon>Ochrophyta</taxon>
        <taxon>Bacillariophyta</taxon>
        <taxon>Bacillariophyceae</taxon>
        <taxon>Bacillariophycidae</taxon>
        <taxon>Bacillariales</taxon>
        <taxon>Bacillariaceae</taxon>
        <taxon>Nitzschia</taxon>
    </lineage>
</organism>